<reference evidence="13" key="1">
    <citation type="submission" date="2017-09" db="EMBL/GenBank/DDBJ databases">
        <authorList>
            <person name="Feng G."/>
            <person name="Zhu H."/>
        </authorList>
    </citation>
    <scope>NUCLEOTIDE SEQUENCE [LARGE SCALE GENOMIC DNA]</scope>
    <source>
        <strain evidence="13">1PNM-20</strain>
    </source>
</reference>
<dbReference type="PROSITE" id="PS51918">
    <property type="entry name" value="RADICAL_SAM"/>
    <property type="match status" value="1"/>
</dbReference>
<dbReference type="SFLD" id="SFLDS00029">
    <property type="entry name" value="Radical_SAM"/>
    <property type="match status" value="1"/>
</dbReference>
<evidence type="ECO:0000256" key="2">
    <source>
        <dbReference type="ARBA" id="ARBA00006100"/>
    </source>
</evidence>
<evidence type="ECO:0000256" key="7">
    <source>
        <dbReference type="ARBA" id="ARBA00023004"/>
    </source>
</evidence>
<dbReference type="GO" id="GO:0051539">
    <property type="term" value="F:4 iron, 4 sulfur cluster binding"/>
    <property type="evidence" value="ECO:0007669"/>
    <property type="project" value="UniProtKB-UniRule"/>
</dbReference>
<comment type="function">
    <text evidence="10">Probably acts as a heme chaperone, transferring heme to an unknown acceptor. Binds one molecule of heme per monomer, possibly covalently. Binds 1 [4Fe-4S] cluster. The cluster is coordinated with 3 cysteines and an exchangeable S-adenosyl-L-methionine.</text>
</comment>
<name>A0A2A2SIV1_9SPHN</name>
<dbReference type="RefSeq" id="WP_095997645.1">
    <property type="nucleotide sequence ID" value="NZ_NSLI01000002.1"/>
</dbReference>
<dbReference type="Pfam" id="PF06969">
    <property type="entry name" value="HemN_C"/>
    <property type="match status" value="1"/>
</dbReference>
<dbReference type="SFLD" id="SFLDF00562">
    <property type="entry name" value="HemN-like__clustered_with_heat"/>
    <property type="match status" value="1"/>
</dbReference>
<dbReference type="GO" id="GO:0046872">
    <property type="term" value="F:metal ion binding"/>
    <property type="evidence" value="ECO:0007669"/>
    <property type="project" value="UniProtKB-UniRule"/>
</dbReference>
<sequence length="385" mass="41332">MTAAADLALYVHWPFCVSKCPYCDFNSHVRASVDQETWRAALLRDLSHEAALLPGRQLRSVFFGGGTPSLMPPETVAAVLDAAVAAWPAADDLEITLEANPSSVEAARFADLARAGVNRVSLGLQSLDDAALRFLGRAHGVEEGLAALDVAQRAFPRVSFDLIYALPGQLARSWDEELARALSFGTEHLSLYQLTIEPGTRFATEAAAGRLSIPDGDAAADLFELTRERTAAAGLPAYETSNHARPGAESRHNLAYWRYDDYAGVGPGAHGRRGGVATLRRRKPENWLAAVERNGHGIEREDVLDPTTRGVEALLMGLRLSEGVALRRVAALAGGDAPVDLGAVRRLERQGLIVLEGERLRVTEAGALLLDGILAQVVRPKTVAV</sequence>
<dbReference type="EMBL" id="NSLI01000002">
    <property type="protein sequence ID" value="PAX09148.1"/>
    <property type="molecule type" value="Genomic_DNA"/>
</dbReference>
<dbReference type="AlphaFoldDB" id="A0A2A2SIV1"/>
<keyword evidence="10" id="KW-0963">Cytoplasm</keyword>
<evidence type="ECO:0000256" key="4">
    <source>
        <dbReference type="ARBA" id="ARBA00022617"/>
    </source>
</evidence>
<dbReference type="InterPro" id="IPR004559">
    <property type="entry name" value="HemW-like"/>
</dbReference>
<evidence type="ECO:0000256" key="1">
    <source>
        <dbReference type="ARBA" id="ARBA00001966"/>
    </source>
</evidence>
<keyword evidence="8 10" id="KW-0411">Iron-sulfur</keyword>
<evidence type="ECO:0000256" key="8">
    <source>
        <dbReference type="ARBA" id="ARBA00023014"/>
    </source>
</evidence>
<gene>
    <name evidence="12" type="ORF">CKY28_05355</name>
</gene>
<keyword evidence="5 10" id="KW-0949">S-adenosyl-L-methionine</keyword>
<dbReference type="PANTHER" id="PTHR13932:SF5">
    <property type="entry name" value="RADICAL S-ADENOSYL METHIONINE DOMAIN-CONTAINING PROTEIN 1, MITOCHONDRIAL"/>
    <property type="match status" value="1"/>
</dbReference>
<evidence type="ECO:0000256" key="9">
    <source>
        <dbReference type="ARBA" id="ARBA00023186"/>
    </source>
</evidence>
<dbReference type="CDD" id="cd01335">
    <property type="entry name" value="Radical_SAM"/>
    <property type="match status" value="1"/>
</dbReference>
<keyword evidence="6 10" id="KW-0479">Metal-binding</keyword>
<comment type="cofactor">
    <cofactor evidence="1">
        <name>[4Fe-4S] cluster</name>
        <dbReference type="ChEBI" id="CHEBI:49883"/>
    </cofactor>
</comment>
<dbReference type="PANTHER" id="PTHR13932">
    <property type="entry name" value="COPROPORPHYRINIGEN III OXIDASE"/>
    <property type="match status" value="1"/>
</dbReference>
<dbReference type="Proteomes" id="UP000218151">
    <property type="component" value="Unassembled WGS sequence"/>
</dbReference>
<dbReference type="InterPro" id="IPR058240">
    <property type="entry name" value="rSAM_sf"/>
</dbReference>
<evidence type="ECO:0000256" key="3">
    <source>
        <dbReference type="ARBA" id="ARBA00017228"/>
    </source>
</evidence>
<dbReference type="SFLD" id="SFLDF00288">
    <property type="entry name" value="HemN-like__clustered_with_nucl"/>
    <property type="match status" value="1"/>
</dbReference>
<dbReference type="OrthoDB" id="9808022at2"/>
<evidence type="ECO:0000256" key="10">
    <source>
        <dbReference type="RuleBase" id="RU364116"/>
    </source>
</evidence>
<evidence type="ECO:0000259" key="11">
    <source>
        <dbReference type="PROSITE" id="PS51918"/>
    </source>
</evidence>
<feature type="domain" description="Radical SAM core" evidence="11">
    <location>
        <begin position="1"/>
        <end position="236"/>
    </location>
</feature>
<comment type="subcellular location">
    <subcellularLocation>
        <location evidence="10">Cytoplasm</location>
    </subcellularLocation>
</comment>
<dbReference type="Pfam" id="PF04055">
    <property type="entry name" value="Radical_SAM"/>
    <property type="match status" value="1"/>
</dbReference>
<dbReference type="GO" id="GO:0006779">
    <property type="term" value="P:porphyrin-containing compound biosynthetic process"/>
    <property type="evidence" value="ECO:0007669"/>
    <property type="project" value="InterPro"/>
</dbReference>
<evidence type="ECO:0000256" key="6">
    <source>
        <dbReference type="ARBA" id="ARBA00022723"/>
    </source>
</evidence>
<proteinExistence type="inferred from homology"/>
<dbReference type="GO" id="GO:0004109">
    <property type="term" value="F:coproporphyrinogen oxidase activity"/>
    <property type="evidence" value="ECO:0007669"/>
    <property type="project" value="InterPro"/>
</dbReference>
<dbReference type="SMART" id="SM00729">
    <property type="entry name" value="Elp3"/>
    <property type="match status" value="1"/>
</dbReference>
<evidence type="ECO:0000313" key="13">
    <source>
        <dbReference type="Proteomes" id="UP000218151"/>
    </source>
</evidence>
<keyword evidence="13" id="KW-1185">Reference proteome</keyword>
<comment type="caution">
    <text evidence="12">The sequence shown here is derived from an EMBL/GenBank/DDBJ whole genome shotgun (WGS) entry which is preliminary data.</text>
</comment>
<evidence type="ECO:0000256" key="5">
    <source>
        <dbReference type="ARBA" id="ARBA00022691"/>
    </source>
</evidence>
<evidence type="ECO:0000313" key="12">
    <source>
        <dbReference type="EMBL" id="PAX09148.1"/>
    </source>
</evidence>
<dbReference type="InterPro" id="IPR010723">
    <property type="entry name" value="HemN_C"/>
</dbReference>
<dbReference type="NCBIfam" id="TIGR00539">
    <property type="entry name" value="hemN_rel"/>
    <property type="match status" value="1"/>
</dbReference>
<keyword evidence="7 10" id="KW-0408">Iron</keyword>
<dbReference type="InterPro" id="IPR013785">
    <property type="entry name" value="Aldolase_TIM"/>
</dbReference>
<keyword evidence="4 10" id="KW-0349">Heme</keyword>
<dbReference type="SFLD" id="SFLDG01065">
    <property type="entry name" value="anaerobic_coproporphyrinogen-I"/>
    <property type="match status" value="1"/>
</dbReference>
<keyword evidence="10" id="KW-0004">4Fe-4S</keyword>
<keyword evidence="9 10" id="KW-0143">Chaperone</keyword>
<dbReference type="Gene3D" id="3.20.20.70">
    <property type="entry name" value="Aldolase class I"/>
    <property type="match status" value="1"/>
</dbReference>
<comment type="similarity">
    <text evidence="2">Belongs to the anaerobic coproporphyrinogen-III oxidase family. HemW subfamily.</text>
</comment>
<dbReference type="InterPro" id="IPR007197">
    <property type="entry name" value="rSAM"/>
</dbReference>
<dbReference type="SUPFAM" id="SSF102114">
    <property type="entry name" value="Radical SAM enzymes"/>
    <property type="match status" value="1"/>
</dbReference>
<protein>
    <recommendedName>
        <fullName evidence="3 10">Heme chaperone HemW</fullName>
    </recommendedName>
</protein>
<organism evidence="12 13">
    <name type="scientific">Sphingomonas lenta</name>
    <dbReference type="NCBI Taxonomy" id="1141887"/>
    <lineage>
        <taxon>Bacteria</taxon>
        <taxon>Pseudomonadati</taxon>
        <taxon>Pseudomonadota</taxon>
        <taxon>Alphaproteobacteria</taxon>
        <taxon>Sphingomonadales</taxon>
        <taxon>Sphingomonadaceae</taxon>
        <taxon>Sphingomonas</taxon>
    </lineage>
</organism>
<dbReference type="GO" id="GO:0005737">
    <property type="term" value="C:cytoplasm"/>
    <property type="evidence" value="ECO:0007669"/>
    <property type="project" value="UniProtKB-SubCell"/>
</dbReference>
<dbReference type="InterPro" id="IPR034505">
    <property type="entry name" value="Coproporphyrinogen-III_oxidase"/>
</dbReference>
<dbReference type="InterPro" id="IPR006638">
    <property type="entry name" value="Elp3/MiaA/NifB-like_rSAM"/>
</dbReference>
<accession>A0A2A2SIV1</accession>